<dbReference type="Proteomes" id="UP000807504">
    <property type="component" value="Unassembled WGS sequence"/>
</dbReference>
<gene>
    <name evidence="2" type="ORF">HNY73_011350</name>
</gene>
<sequence length="87" mass="9895">MDEMPVKKVRGTESGAGKRTKGGWQRKEYQKRRNDKEERRPVVRDSRRGAGRPGIEEDKRGGRSTKKRTCGGEEQQGEMAGMSDCIR</sequence>
<organism evidence="2 3">
    <name type="scientific">Argiope bruennichi</name>
    <name type="common">Wasp spider</name>
    <name type="synonym">Aranea bruennichi</name>
    <dbReference type="NCBI Taxonomy" id="94029"/>
    <lineage>
        <taxon>Eukaryota</taxon>
        <taxon>Metazoa</taxon>
        <taxon>Ecdysozoa</taxon>
        <taxon>Arthropoda</taxon>
        <taxon>Chelicerata</taxon>
        <taxon>Arachnida</taxon>
        <taxon>Araneae</taxon>
        <taxon>Araneomorphae</taxon>
        <taxon>Entelegynae</taxon>
        <taxon>Araneoidea</taxon>
        <taxon>Araneidae</taxon>
        <taxon>Argiope</taxon>
    </lineage>
</organism>
<reference evidence="2" key="1">
    <citation type="journal article" date="2020" name="bioRxiv">
        <title>Chromosome-level reference genome of the European wasp spider Argiope bruennichi: a resource for studies on range expansion and evolutionary adaptation.</title>
        <authorList>
            <person name="Sheffer M.M."/>
            <person name="Hoppe A."/>
            <person name="Krehenwinkel H."/>
            <person name="Uhl G."/>
            <person name="Kuss A.W."/>
            <person name="Jensen L."/>
            <person name="Jensen C."/>
            <person name="Gillespie R.G."/>
            <person name="Hoff K.J."/>
            <person name="Prost S."/>
        </authorList>
    </citation>
    <scope>NUCLEOTIDE SEQUENCE</scope>
</reference>
<comment type="caution">
    <text evidence="2">The sequence shown here is derived from an EMBL/GenBank/DDBJ whole genome shotgun (WGS) entry which is preliminary data.</text>
</comment>
<accession>A0A8T0F8V6</accession>
<evidence type="ECO:0000313" key="3">
    <source>
        <dbReference type="Proteomes" id="UP000807504"/>
    </source>
</evidence>
<evidence type="ECO:0000256" key="1">
    <source>
        <dbReference type="SAM" id="MobiDB-lite"/>
    </source>
</evidence>
<evidence type="ECO:0000313" key="2">
    <source>
        <dbReference type="EMBL" id="KAF8785849.1"/>
    </source>
</evidence>
<keyword evidence="3" id="KW-1185">Reference proteome</keyword>
<dbReference type="AlphaFoldDB" id="A0A8T0F8V6"/>
<proteinExistence type="predicted"/>
<reference evidence="2" key="2">
    <citation type="submission" date="2020-06" db="EMBL/GenBank/DDBJ databases">
        <authorList>
            <person name="Sheffer M."/>
        </authorList>
    </citation>
    <scope>NUCLEOTIDE SEQUENCE</scope>
</reference>
<feature type="region of interest" description="Disordered" evidence="1">
    <location>
        <begin position="1"/>
        <end position="87"/>
    </location>
</feature>
<feature type="compositionally biased region" description="Basic and acidic residues" evidence="1">
    <location>
        <begin position="25"/>
        <end position="61"/>
    </location>
</feature>
<dbReference type="EMBL" id="JABXBU010000030">
    <property type="protein sequence ID" value="KAF8785849.1"/>
    <property type="molecule type" value="Genomic_DNA"/>
</dbReference>
<name>A0A8T0F8V6_ARGBR</name>
<protein>
    <submittedName>
        <fullName evidence="2">Uncharacterized protein</fullName>
    </submittedName>
</protein>